<protein>
    <submittedName>
        <fullName evidence="2">Uncharacterized protein</fullName>
    </submittedName>
</protein>
<comment type="caution">
    <text evidence="2">The sequence shown here is derived from an EMBL/GenBank/DDBJ whole genome shotgun (WGS) entry which is preliminary data.</text>
</comment>
<dbReference type="EMBL" id="JBHSXX010000001">
    <property type="protein sequence ID" value="MFC6867110.1"/>
    <property type="molecule type" value="Genomic_DNA"/>
</dbReference>
<feature type="compositionally biased region" description="Basic and acidic residues" evidence="1">
    <location>
        <begin position="118"/>
        <end position="131"/>
    </location>
</feature>
<dbReference type="Proteomes" id="UP001596337">
    <property type="component" value="Unassembled WGS sequence"/>
</dbReference>
<keyword evidence="3" id="KW-1185">Reference proteome</keyword>
<organism evidence="2 3">
    <name type="scientific">Haloechinothrix salitolerans</name>
    <dbReference type="NCBI Taxonomy" id="926830"/>
    <lineage>
        <taxon>Bacteria</taxon>
        <taxon>Bacillati</taxon>
        <taxon>Actinomycetota</taxon>
        <taxon>Actinomycetes</taxon>
        <taxon>Pseudonocardiales</taxon>
        <taxon>Pseudonocardiaceae</taxon>
        <taxon>Haloechinothrix</taxon>
    </lineage>
</organism>
<gene>
    <name evidence="2" type="ORF">ACFQGD_08115</name>
</gene>
<feature type="compositionally biased region" description="Pro residues" evidence="1">
    <location>
        <begin position="1"/>
        <end position="10"/>
    </location>
</feature>
<feature type="region of interest" description="Disordered" evidence="1">
    <location>
        <begin position="117"/>
        <end position="162"/>
    </location>
</feature>
<proteinExistence type="predicted"/>
<evidence type="ECO:0000256" key="1">
    <source>
        <dbReference type="SAM" id="MobiDB-lite"/>
    </source>
</evidence>
<sequence length="281" mass="29753">MSPPPIPSAPDSPDHIQPASPPPRVRRHRHASGRRRGPVGAVRASVRFCRLAPDAGPEERIAAAVRVVVTAYSNPGDRVALADAAEPGSPVSGEHRDRLVETILRLARGAVTELPKPALDDHLLDRGEDRTGAVPESESGPGPEQPSVAEPTASPSARSAQKRNPDRFAVIVCGCTRQPTDPGLMADWAPLLAPDGAFIVLTHSNHKLRARTARSGAIVRVAALAGLALTDRLILAHDAPSTAPPTIRHNQRAVALGAHHRIHATACVFRPSIPSLEPRHA</sequence>
<name>A0ABW2BXP2_9PSEU</name>
<feature type="compositionally biased region" description="Basic residues" evidence="1">
    <location>
        <begin position="24"/>
        <end position="37"/>
    </location>
</feature>
<dbReference type="RefSeq" id="WP_345394580.1">
    <property type="nucleotide sequence ID" value="NZ_BAABLA010000022.1"/>
</dbReference>
<reference evidence="3" key="1">
    <citation type="journal article" date="2019" name="Int. J. Syst. Evol. Microbiol.">
        <title>The Global Catalogue of Microorganisms (GCM) 10K type strain sequencing project: providing services to taxonomists for standard genome sequencing and annotation.</title>
        <authorList>
            <consortium name="The Broad Institute Genomics Platform"/>
            <consortium name="The Broad Institute Genome Sequencing Center for Infectious Disease"/>
            <person name="Wu L."/>
            <person name="Ma J."/>
        </authorList>
    </citation>
    <scope>NUCLEOTIDE SEQUENCE [LARGE SCALE GENOMIC DNA]</scope>
    <source>
        <strain evidence="3">KCTC 32255</strain>
    </source>
</reference>
<accession>A0ABW2BXP2</accession>
<evidence type="ECO:0000313" key="2">
    <source>
        <dbReference type="EMBL" id="MFC6867110.1"/>
    </source>
</evidence>
<evidence type="ECO:0000313" key="3">
    <source>
        <dbReference type="Proteomes" id="UP001596337"/>
    </source>
</evidence>
<feature type="compositionally biased region" description="Low complexity" evidence="1">
    <location>
        <begin position="135"/>
        <end position="147"/>
    </location>
</feature>
<feature type="region of interest" description="Disordered" evidence="1">
    <location>
        <begin position="1"/>
        <end position="40"/>
    </location>
</feature>